<protein>
    <submittedName>
        <fullName evidence="1">Uncharacterized protein</fullName>
    </submittedName>
</protein>
<sequence length="41" mass="4542">MTGFQAVSVPGQDDLLAGWSGDKKTGQSMPRFYGFKRCCRD</sequence>
<dbReference type="Proteomes" id="UP000032266">
    <property type="component" value="Chromosome"/>
</dbReference>
<dbReference type="KEGG" id="gsn:YC6258_01194"/>
<accession>A0A0C5VFE6</accession>
<proteinExistence type="predicted"/>
<name>A0A0C5VFE6_9GAMM</name>
<dbReference type="HOGENOM" id="CLU_3270764_0_0_6"/>
<gene>
    <name evidence="1" type="ORF">YC6258_01194</name>
</gene>
<evidence type="ECO:0000313" key="1">
    <source>
        <dbReference type="EMBL" id="AJQ93242.1"/>
    </source>
</evidence>
<keyword evidence="2" id="KW-1185">Reference proteome</keyword>
<dbReference type="AlphaFoldDB" id="A0A0C5VFE6"/>
<evidence type="ECO:0000313" key="2">
    <source>
        <dbReference type="Proteomes" id="UP000032266"/>
    </source>
</evidence>
<dbReference type="EMBL" id="CP007142">
    <property type="protein sequence ID" value="AJQ93242.1"/>
    <property type="molecule type" value="Genomic_DNA"/>
</dbReference>
<reference evidence="1 2" key="1">
    <citation type="submission" date="2014-01" db="EMBL/GenBank/DDBJ databases">
        <title>Full genme sequencing of cellulolytic bacterium Gynuella sunshinyii YC6258T gen. nov., sp. nov.</title>
        <authorList>
            <person name="Khan H."/>
            <person name="Chung E.J."/>
            <person name="Chung Y.R."/>
        </authorList>
    </citation>
    <scope>NUCLEOTIDE SEQUENCE [LARGE SCALE GENOMIC DNA]</scope>
    <source>
        <strain evidence="1 2">YC6258</strain>
    </source>
</reference>
<organism evidence="1 2">
    <name type="scientific">Gynuella sunshinyii YC6258</name>
    <dbReference type="NCBI Taxonomy" id="1445510"/>
    <lineage>
        <taxon>Bacteria</taxon>
        <taxon>Pseudomonadati</taxon>
        <taxon>Pseudomonadota</taxon>
        <taxon>Gammaproteobacteria</taxon>
        <taxon>Oceanospirillales</taxon>
        <taxon>Saccharospirillaceae</taxon>
        <taxon>Gynuella</taxon>
    </lineage>
</organism>